<dbReference type="Proteomes" id="UP000326396">
    <property type="component" value="Linkage Group LG8"/>
</dbReference>
<organism evidence="2 3">
    <name type="scientific">Mikania micrantha</name>
    <name type="common">bitter vine</name>
    <dbReference type="NCBI Taxonomy" id="192012"/>
    <lineage>
        <taxon>Eukaryota</taxon>
        <taxon>Viridiplantae</taxon>
        <taxon>Streptophyta</taxon>
        <taxon>Embryophyta</taxon>
        <taxon>Tracheophyta</taxon>
        <taxon>Spermatophyta</taxon>
        <taxon>Magnoliopsida</taxon>
        <taxon>eudicotyledons</taxon>
        <taxon>Gunneridae</taxon>
        <taxon>Pentapetalae</taxon>
        <taxon>asterids</taxon>
        <taxon>campanulids</taxon>
        <taxon>Asterales</taxon>
        <taxon>Asteraceae</taxon>
        <taxon>Asteroideae</taxon>
        <taxon>Heliantheae alliance</taxon>
        <taxon>Eupatorieae</taxon>
        <taxon>Mikania</taxon>
    </lineage>
</organism>
<evidence type="ECO:0000313" key="2">
    <source>
        <dbReference type="EMBL" id="KAD2804091.1"/>
    </source>
</evidence>
<dbReference type="PANTHER" id="PTHR33133">
    <property type="entry name" value="OS08G0107100 PROTEIN-RELATED"/>
    <property type="match status" value="1"/>
</dbReference>
<feature type="transmembrane region" description="Helical" evidence="1">
    <location>
        <begin position="234"/>
        <end position="252"/>
    </location>
</feature>
<keyword evidence="1" id="KW-1133">Transmembrane helix</keyword>
<sequence length="334" mass="37564">MGTPPPHRLKQNGVISDSERILTANYTHFIILSFIFLPLCFYLITTPGIFHLRLQLLTGDHFHTFPQKLWGSIRRILMNLDQNHQNFVIPGIFNILIVYLLTMCAIFTITYSTHRGLISGKPVNFFPAFKSLKSSFFPIITTAITAHSLIFLFSLSFILFVQTNLMLAHNLGFVIDYNSNSFMWVSYATGVVLIVIVTYFLVNWSLAFVIVVVESKSGLSALRRSTCLVKGMRWVSLGVFLYFGSFLGMSAWVMSDCLHAFSDWGYVLFAMTVGCGLLMSYMRHWTAATVVLYGYCLASHGEPVVDGFGCGYVGLHSEIDDEMVKVSDRVVEGC</sequence>
<dbReference type="OrthoDB" id="1300834at2759"/>
<dbReference type="AlphaFoldDB" id="A0A5N6LRA5"/>
<keyword evidence="3" id="KW-1185">Reference proteome</keyword>
<feature type="transmembrane region" description="Helical" evidence="1">
    <location>
        <begin position="264"/>
        <end position="282"/>
    </location>
</feature>
<proteinExistence type="predicted"/>
<gene>
    <name evidence="2" type="ORF">E3N88_37468</name>
</gene>
<protein>
    <submittedName>
        <fullName evidence="2">Uncharacterized protein</fullName>
    </submittedName>
</protein>
<evidence type="ECO:0000256" key="1">
    <source>
        <dbReference type="SAM" id="Phobius"/>
    </source>
</evidence>
<dbReference type="PANTHER" id="PTHR33133:SF50">
    <property type="entry name" value="TRANSMEMBRANE PROTEIN"/>
    <property type="match status" value="1"/>
</dbReference>
<comment type="caution">
    <text evidence="2">The sequence shown here is derived from an EMBL/GenBank/DDBJ whole genome shotgun (WGS) entry which is preliminary data.</text>
</comment>
<name>A0A5N6LRA5_9ASTR</name>
<dbReference type="EMBL" id="SZYD01000018">
    <property type="protein sequence ID" value="KAD2804091.1"/>
    <property type="molecule type" value="Genomic_DNA"/>
</dbReference>
<reference evidence="2 3" key="1">
    <citation type="submission" date="2019-05" db="EMBL/GenBank/DDBJ databases">
        <title>Mikania micrantha, genome provides insights into the molecular mechanism of rapid growth.</title>
        <authorList>
            <person name="Liu B."/>
        </authorList>
    </citation>
    <scope>NUCLEOTIDE SEQUENCE [LARGE SCALE GENOMIC DNA]</scope>
    <source>
        <strain evidence="2">NLD-2019</strain>
        <tissue evidence="2">Leaf</tissue>
    </source>
</reference>
<feature type="transmembrane region" description="Helical" evidence="1">
    <location>
        <begin position="136"/>
        <end position="161"/>
    </location>
</feature>
<evidence type="ECO:0000313" key="3">
    <source>
        <dbReference type="Proteomes" id="UP000326396"/>
    </source>
</evidence>
<keyword evidence="1" id="KW-0812">Transmembrane</keyword>
<accession>A0A5N6LRA5</accession>
<feature type="transmembrane region" description="Helical" evidence="1">
    <location>
        <begin position="87"/>
        <end position="111"/>
    </location>
</feature>
<feature type="transmembrane region" description="Helical" evidence="1">
    <location>
        <begin position="181"/>
        <end position="213"/>
    </location>
</feature>
<feature type="transmembrane region" description="Helical" evidence="1">
    <location>
        <begin position="21"/>
        <end position="44"/>
    </location>
</feature>
<keyword evidence="1" id="KW-0472">Membrane</keyword>